<feature type="compositionally biased region" description="Basic and acidic residues" evidence="1">
    <location>
        <begin position="516"/>
        <end position="531"/>
    </location>
</feature>
<dbReference type="AlphaFoldDB" id="Q22GI4"/>
<dbReference type="SMART" id="SM00516">
    <property type="entry name" value="SEC14"/>
    <property type="match status" value="1"/>
</dbReference>
<feature type="compositionally biased region" description="Polar residues" evidence="1">
    <location>
        <begin position="452"/>
        <end position="461"/>
    </location>
</feature>
<dbReference type="Proteomes" id="UP000009168">
    <property type="component" value="Unassembled WGS sequence"/>
</dbReference>
<dbReference type="CDD" id="cd00170">
    <property type="entry name" value="SEC14"/>
    <property type="match status" value="1"/>
</dbReference>
<gene>
    <name evidence="3" type="ORF">TTHERM_00703390</name>
</gene>
<dbReference type="KEGG" id="tet:TTHERM_00703390"/>
<dbReference type="OrthoDB" id="75724at2759"/>
<dbReference type="Gene3D" id="3.40.525.10">
    <property type="entry name" value="CRAL-TRIO lipid binding domain"/>
    <property type="match status" value="1"/>
</dbReference>
<protein>
    <submittedName>
        <fullName evidence="3">Divergent CRAL/TRIO domain protein</fullName>
    </submittedName>
</protein>
<dbReference type="Gene3D" id="1.10.8.20">
    <property type="entry name" value="N-terminal domain of phosphatidylinositol transfer protein sec14p"/>
    <property type="match status" value="1"/>
</dbReference>
<proteinExistence type="predicted"/>
<feature type="compositionally biased region" description="Low complexity" evidence="1">
    <location>
        <begin position="493"/>
        <end position="508"/>
    </location>
</feature>
<reference evidence="4" key="1">
    <citation type="journal article" date="2006" name="PLoS Biol.">
        <title>Macronuclear genome sequence of the ciliate Tetrahymena thermophila, a model eukaryote.</title>
        <authorList>
            <person name="Eisen J.A."/>
            <person name="Coyne R.S."/>
            <person name="Wu M."/>
            <person name="Wu D."/>
            <person name="Thiagarajan M."/>
            <person name="Wortman J.R."/>
            <person name="Badger J.H."/>
            <person name="Ren Q."/>
            <person name="Amedeo P."/>
            <person name="Jones K.M."/>
            <person name="Tallon L.J."/>
            <person name="Delcher A.L."/>
            <person name="Salzberg S.L."/>
            <person name="Silva J.C."/>
            <person name="Haas B.J."/>
            <person name="Majoros W.H."/>
            <person name="Farzad M."/>
            <person name="Carlton J.M."/>
            <person name="Smith R.K. Jr."/>
            <person name="Garg J."/>
            <person name="Pearlman R.E."/>
            <person name="Karrer K.M."/>
            <person name="Sun L."/>
            <person name="Manning G."/>
            <person name="Elde N.C."/>
            <person name="Turkewitz A.P."/>
            <person name="Asai D.J."/>
            <person name="Wilkes D.E."/>
            <person name="Wang Y."/>
            <person name="Cai H."/>
            <person name="Collins K."/>
            <person name="Stewart B.A."/>
            <person name="Lee S.R."/>
            <person name="Wilamowska K."/>
            <person name="Weinberg Z."/>
            <person name="Ruzzo W.L."/>
            <person name="Wloga D."/>
            <person name="Gaertig J."/>
            <person name="Frankel J."/>
            <person name="Tsao C.-C."/>
            <person name="Gorovsky M.A."/>
            <person name="Keeling P.J."/>
            <person name="Waller R.F."/>
            <person name="Patron N.J."/>
            <person name="Cherry J.M."/>
            <person name="Stover N.A."/>
            <person name="Krieger C.J."/>
            <person name="del Toro C."/>
            <person name="Ryder H.F."/>
            <person name="Williamson S.C."/>
            <person name="Barbeau R.A."/>
            <person name="Hamilton E.P."/>
            <person name="Orias E."/>
        </authorList>
    </citation>
    <scope>NUCLEOTIDE SEQUENCE [LARGE SCALE GENOMIC DNA]</scope>
    <source>
        <strain evidence="4">SB210</strain>
    </source>
</reference>
<dbReference type="InterPro" id="IPR036273">
    <property type="entry name" value="CRAL/TRIO_N_dom_sf"/>
</dbReference>
<dbReference type="GeneID" id="7823585"/>
<organism evidence="3 4">
    <name type="scientific">Tetrahymena thermophila (strain SB210)</name>
    <dbReference type="NCBI Taxonomy" id="312017"/>
    <lineage>
        <taxon>Eukaryota</taxon>
        <taxon>Sar</taxon>
        <taxon>Alveolata</taxon>
        <taxon>Ciliophora</taxon>
        <taxon>Intramacronucleata</taxon>
        <taxon>Oligohymenophorea</taxon>
        <taxon>Hymenostomatida</taxon>
        <taxon>Tetrahymenina</taxon>
        <taxon>Tetrahymenidae</taxon>
        <taxon>Tetrahymena</taxon>
    </lineage>
</organism>
<evidence type="ECO:0000313" key="3">
    <source>
        <dbReference type="EMBL" id="EAR84347.2"/>
    </source>
</evidence>
<keyword evidence="4" id="KW-1185">Reference proteome</keyword>
<dbReference type="Pfam" id="PF00650">
    <property type="entry name" value="CRAL_TRIO"/>
    <property type="match status" value="1"/>
</dbReference>
<feature type="region of interest" description="Disordered" evidence="1">
    <location>
        <begin position="451"/>
        <end position="586"/>
    </location>
</feature>
<accession>Q22GI4</accession>
<dbReference type="PANTHER" id="PTHR46818">
    <property type="entry name" value="DOMAIN-CONTAINING PROTEIN, PUTATIVE-RELATED"/>
    <property type="match status" value="1"/>
</dbReference>
<dbReference type="STRING" id="312017.Q22GI4"/>
<feature type="compositionally biased region" description="Basic and acidic residues" evidence="1">
    <location>
        <begin position="547"/>
        <end position="580"/>
    </location>
</feature>
<dbReference type="InterPro" id="IPR036865">
    <property type="entry name" value="CRAL-TRIO_dom_sf"/>
</dbReference>
<name>Q22GI4_TETTS</name>
<dbReference type="SUPFAM" id="SSF46938">
    <property type="entry name" value="CRAL/TRIO N-terminal domain"/>
    <property type="match status" value="1"/>
</dbReference>
<evidence type="ECO:0000256" key="1">
    <source>
        <dbReference type="SAM" id="MobiDB-lite"/>
    </source>
</evidence>
<dbReference type="HOGENOM" id="CLU_484432_0_0_1"/>
<feature type="domain" description="CRAL-TRIO" evidence="2">
    <location>
        <begin position="111"/>
        <end position="275"/>
    </location>
</feature>
<evidence type="ECO:0000259" key="2">
    <source>
        <dbReference type="PROSITE" id="PS50191"/>
    </source>
</evidence>
<dbReference type="EMBL" id="GG662460">
    <property type="protein sequence ID" value="EAR84347.2"/>
    <property type="molecule type" value="Genomic_DNA"/>
</dbReference>
<dbReference type="InterPro" id="IPR001251">
    <property type="entry name" value="CRAL-TRIO_dom"/>
</dbReference>
<dbReference type="RefSeq" id="XP_001032010.2">
    <property type="nucleotide sequence ID" value="XM_001032010.3"/>
</dbReference>
<sequence length="586" mass="68084">MSIDNANLDYLKLPHSILQTINHPQDYIQGYGKDKKPFRKIFKNTEYNQKEKQAIQQLKLLVSSNKVALPQNFDDSDYLKFVYTGKFDDKKSLEALTKNLNWRNSMKETISKEAFMLLESGVFYQYGRDNQYRPVVIINIHKIDPNHNSEKHTLEALCYFLKKIQSYMFYPGKIENWIIILETNKMSFFKFPIGILKMIIQTLSVNFNATLEHLFILNPSTSFNVVWGGASGFIDSAQKEKISFISSKKEINKLHQKVELNQLEKKYGGYLEDLTQNFWPPKNTIIKVTDPSVLECEDEFMRKKPENQLDIKQSQLEVLKDFSKNIDGRISVLKTKPEKTKIENPLEDQLMKKSIVPTSSYYSIRPSVQQLYDQQGGDRISMLSGYSRPSNRTIYKSAFSSFKDVENQLPDDIQEEDGDAFYSFHSFNENQIQEQAEEKKQWQKWSVIGQEAQKTNNNSSTHKVEDKQRISQKASNKSQHKANIQDTNEQQEKNISIQNSSNQLSENNPRSTNESRQSKKTVETKERESAAKENSISSENLNSKIENNSKKSRAGERYGKESFTESNVKQDQKEKDEQLSKRFFCC</sequence>
<dbReference type="InParanoid" id="Q22GI4"/>
<dbReference type="SUPFAM" id="SSF52087">
    <property type="entry name" value="CRAL/TRIO domain"/>
    <property type="match status" value="1"/>
</dbReference>
<dbReference type="eggNOG" id="KOG1471">
    <property type="taxonomic scope" value="Eukaryota"/>
</dbReference>
<evidence type="ECO:0000313" key="4">
    <source>
        <dbReference type="Proteomes" id="UP000009168"/>
    </source>
</evidence>
<dbReference type="PROSITE" id="PS50191">
    <property type="entry name" value="CRAL_TRIO"/>
    <property type="match status" value="1"/>
</dbReference>
<feature type="compositionally biased region" description="Polar residues" evidence="1">
    <location>
        <begin position="532"/>
        <end position="546"/>
    </location>
</feature>
<dbReference type="PANTHER" id="PTHR46818:SF1">
    <property type="entry name" value="CHROMOSOME UNDETERMINED SCAFFOLD_125, WHOLE GENOME SHOTGUN SEQUENCE"/>
    <property type="match status" value="1"/>
</dbReference>
<feature type="compositionally biased region" description="Polar residues" evidence="1">
    <location>
        <begin position="471"/>
        <end position="488"/>
    </location>
</feature>